<dbReference type="InterPro" id="IPR029479">
    <property type="entry name" value="Nitroreductase"/>
</dbReference>
<accession>A0ABR7NPA0</accession>
<dbReference type="NCBIfam" id="TIGR03605">
    <property type="entry name" value="antibiot_sagB"/>
    <property type="match status" value="1"/>
</dbReference>
<comment type="caution">
    <text evidence="2">The sequence shown here is derived from an EMBL/GenBank/DDBJ whole genome shotgun (WGS) entry which is preliminary data.</text>
</comment>
<dbReference type="Gene3D" id="3.40.109.10">
    <property type="entry name" value="NADH Oxidase"/>
    <property type="match status" value="1"/>
</dbReference>
<evidence type="ECO:0000313" key="2">
    <source>
        <dbReference type="EMBL" id="MBC8597950.1"/>
    </source>
</evidence>
<dbReference type="InterPro" id="IPR000415">
    <property type="entry name" value="Nitroreductase-like"/>
</dbReference>
<dbReference type="EMBL" id="JACRTJ010000005">
    <property type="protein sequence ID" value="MBC8597950.1"/>
    <property type="molecule type" value="Genomic_DNA"/>
</dbReference>
<dbReference type="InterPro" id="IPR052544">
    <property type="entry name" value="Bacteriocin_Proc_Enz"/>
</dbReference>
<dbReference type="CDD" id="cd02142">
    <property type="entry name" value="McbC_SagB-like_oxidoreductase"/>
    <property type="match status" value="1"/>
</dbReference>
<evidence type="ECO:0000259" key="1">
    <source>
        <dbReference type="Pfam" id="PF00881"/>
    </source>
</evidence>
<dbReference type="SUPFAM" id="SSF55469">
    <property type="entry name" value="FMN-dependent nitroreductase-like"/>
    <property type="match status" value="1"/>
</dbReference>
<feature type="domain" description="Nitroreductase" evidence="1">
    <location>
        <begin position="68"/>
        <end position="252"/>
    </location>
</feature>
<proteinExistence type="predicted"/>
<organism evidence="2 3">
    <name type="scientific">Enterocloster hominis</name>
    <name type="common">ex Liu et al. 2021</name>
    <dbReference type="NCBI Taxonomy" id="2763663"/>
    <lineage>
        <taxon>Bacteria</taxon>
        <taxon>Bacillati</taxon>
        <taxon>Bacillota</taxon>
        <taxon>Clostridia</taxon>
        <taxon>Lachnospirales</taxon>
        <taxon>Lachnospiraceae</taxon>
        <taxon>Enterocloster</taxon>
    </lineage>
</organism>
<keyword evidence="3" id="KW-1185">Reference proteome</keyword>
<dbReference type="InterPro" id="IPR020051">
    <property type="entry name" value="SagB-type_dehydrogenase"/>
</dbReference>
<name>A0ABR7NPA0_9FIRM</name>
<dbReference type="Pfam" id="PF00881">
    <property type="entry name" value="Nitroreductase"/>
    <property type="match status" value="1"/>
</dbReference>
<dbReference type="PANTHER" id="PTHR43745:SF2">
    <property type="entry name" value="NITROREDUCTASE MJ1384-RELATED"/>
    <property type="match status" value="1"/>
</dbReference>
<dbReference type="PANTHER" id="PTHR43745">
    <property type="entry name" value="NITROREDUCTASE MJ1384-RELATED"/>
    <property type="match status" value="1"/>
</dbReference>
<evidence type="ECO:0000313" key="3">
    <source>
        <dbReference type="Proteomes" id="UP000647491"/>
    </source>
</evidence>
<dbReference type="Proteomes" id="UP000647491">
    <property type="component" value="Unassembled WGS sequence"/>
</dbReference>
<dbReference type="RefSeq" id="WP_262426756.1">
    <property type="nucleotide sequence ID" value="NZ_JACRTJ010000005.1"/>
</dbReference>
<protein>
    <submittedName>
        <fullName evidence="2">SagB/ThcOx family dehydrogenase</fullName>
    </submittedName>
</protein>
<sequence length="272" mass="31124">MTEQEMKARMKRSRELIDWSREEYQSDQTLKKPQPPLVKAPMTENTMELPKNFGDLPMDKSFLRILHDRRSNRVFTGGSMDLLTLSFLLWAQQGIRGIRGNNYATLRTVPSAGSRHPFECYPLILNVEGLEPGLYHYLPMEHRLEFLKSADIKDEAFADRVVQSVSRQKWVLKSSVIFYYSIVPYRGEWRYAFNAPRVMMIDAGHVTENLYLACSALDLGTCAIAAMDSPAASEMFGLDGKEEYIFYCAPVGTVSEENEAAEQAFYAFLKEK</sequence>
<reference evidence="2 3" key="1">
    <citation type="submission" date="2020-08" db="EMBL/GenBank/DDBJ databases">
        <title>Genome public.</title>
        <authorList>
            <person name="Liu C."/>
            <person name="Sun Q."/>
        </authorList>
    </citation>
    <scope>NUCLEOTIDE SEQUENCE [LARGE SCALE GENOMIC DNA]</scope>
    <source>
        <strain evidence="2 3">BX10</strain>
    </source>
</reference>
<gene>
    <name evidence="2" type="ORF">H8708_01700</name>
</gene>